<accession>A0A8A1UZ23</accession>
<sequence>MKLVERDTELSVLEGMLDACAAGRGGAALVSGAVGGGKTALLRAFRERAAPAGAVWLQATATAADKDVPLRVVGQLLRTAGSPGADGEPAVWPLTSPVAGGVPVRGADGAVPAEVVADVFPRLCGILFARARKRPVVVCVDDVHLADAYSVECLLHVVRRLDVSRILVVLGESSGSEWDDSRTRRELLRRPVCRFLHVGALPRDGIAAMLADGRKGRRSAPPVSEFHRLSGGSPLLMRALLDDYADADRAGGAELVPGEAYERAVALCLNRSDRLTRSTAWVLAVLGPRGERAEPAELLGVPRAAGERSLRALHDMGLLAAGRFRHEAGRTAVLRRVEPPRSPRLEARVARVLYEYGASSTVLARHLVAAENVDAPWVLPALLEAAEAALARNEVGRALDCLRVARDSCADERQVLRVRIALVRAGWRVDPSAAVRYLPALTDAALAGRLTPRDMKALIGHLLWFGRADEALEVLRVVEGLGEREGLEEKEELGEVAEGAVAPGRWGVGGAGERQVVESARLWFAYGYPGVAARCGAAVAPGPYGGVGAGGRIAGLVAECGTQQRALALMASVLDQGAAGDAVVRAERILQETRPEDRTPAAGLAALVALIVADGLPEASRWCDILLAEARERRAPMWQSLFATAKAYTEIRLGELAAAEESAHTALTVVPPEGWGAAVAAPVAALLYAKAAMGRLDEAAAHLRIPVPDAAFRTPGGLLYLWARGHYHFAAGRPYAALEDFHRCGDLMARWRLDLSALVPWRSDAAQVYVSLGDDRRARSLLEEELTRPGPRPPWTRGVALRVLAALAERADRPRLLAEALDILQRSGHRLELAYAMAELSYSYWDRNEDGRARVAARKAQQLMRECGIKAPVLKASPVGAASACPPERPERPGAGRSATGLSGAELRVAALAARGYTNRQIAGALFITISTVEQHLTRAYRKLGVQRRTDLATRLNLDAEEGTGAAGCGDGLSRDCLRAG</sequence>
<dbReference type="InterPro" id="IPR000792">
    <property type="entry name" value="Tscrpt_reg_LuxR_C"/>
</dbReference>
<dbReference type="GO" id="GO:0004016">
    <property type="term" value="F:adenylate cyclase activity"/>
    <property type="evidence" value="ECO:0007669"/>
    <property type="project" value="TreeGrafter"/>
</dbReference>
<dbReference type="InterPro" id="IPR036388">
    <property type="entry name" value="WH-like_DNA-bd_sf"/>
</dbReference>
<evidence type="ECO:0000313" key="6">
    <source>
        <dbReference type="Proteomes" id="UP000011074"/>
    </source>
</evidence>
<dbReference type="GO" id="GO:0003677">
    <property type="term" value="F:DNA binding"/>
    <property type="evidence" value="ECO:0007669"/>
    <property type="project" value="InterPro"/>
</dbReference>
<dbReference type="PANTHER" id="PTHR16305:SF35">
    <property type="entry name" value="TRANSCRIPTIONAL ACTIVATOR DOMAIN"/>
    <property type="match status" value="1"/>
</dbReference>
<dbReference type="SUPFAM" id="SSF46894">
    <property type="entry name" value="C-terminal effector domain of the bipartite response regulators"/>
    <property type="match status" value="1"/>
</dbReference>
<dbReference type="SMART" id="SM00421">
    <property type="entry name" value="HTH_LUXR"/>
    <property type="match status" value="1"/>
</dbReference>
<dbReference type="InterPro" id="IPR041664">
    <property type="entry name" value="AAA_16"/>
</dbReference>
<evidence type="ECO:0000256" key="2">
    <source>
        <dbReference type="ARBA" id="ARBA00022840"/>
    </source>
</evidence>
<dbReference type="PROSITE" id="PS50043">
    <property type="entry name" value="HTH_LUXR_2"/>
    <property type="match status" value="1"/>
</dbReference>
<dbReference type="SUPFAM" id="SSF52540">
    <property type="entry name" value="P-loop containing nucleoside triphosphate hydrolases"/>
    <property type="match status" value="1"/>
</dbReference>
<dbReference type="InterPro" id="IPR016032">
    <property type="entry name" value="Sig_transdc_resp-reg_C-effctor"/>
</dbReference>
<dbReference type="GO" id="GO:0006355">
    <property type="term" value="P:regulation of DNA-templated transcription"/>
    <property type="evidence" value="ECO:0007669"/>
    <property type="project" value="InterPro"/>
</dbReference>
<reference evidence="5" key="1">
    <citation type="submission" date="2012-12" db="EMBL/GenBank/DDBJ databases">
        <authorList>
            <person name="Pethick F.E."/>
            <person name="MacFadyen A.C."/>
            <person name="Tang Z."/>
            <person name="Sangal V."/>
            <person name="Tze-Tze L."/>
            <person name="Chu J."/>
            <person name="Guo M."/>
            <person name="Kirby R."/>
            <person name="Hoskisson P.A."/>
            <person name="Herron P.R."/>
            <person name="Hunter I.S."/>
        </authorList>
    </citation>
    <scope>NUCLEOTIDE SEQUENCE</scope>
    <source>
        <strain evidence="5">ATCC 10970</strain>
    </source>
</reference>
<dbReference type="GO" id="GO:0005524">
    <property type="term" value="F:ATP binding"/>
    <property type="evidence" value="ECO:0007669"/>
    <property type="project" value="UniProtKB-KW"/>
</dbReference>
<dbReference type="GO" id="GO:0005737">
    <property type="term" value="C:cytoplasm"/>
    <property type="evidence" value="ECO:0007669"/>
    <property type="project" value="TreeGrafter"/>
</dbReference>
<dbReference type="GeneID" id="80025443"/>
<feature type="region of interest" description="Disordered" evidence="3">
    <location>
        <begin position="881"/>
        <end position="900"/>
    </location>
</feature>
<feature type="domain" description="HTH luxR-type" evidence="4">
    <location>
        <begin position="895"/>
        <end position="960"/>
    </location>
</feature>
<proteinExistence type="predicted"/>
<dbReference type="PROSITE" id="PS00622">
    <property type="entry name" value="HTH_LUXR_1"/>
    <property type="match status" value="1"/>
</dbReference>
<dbReference type="RefSeq" id="WP_032922831.1">
    <property type="nucleotide sequence ID" value="NZ_CP048261.1"/>
</dbReference>
<evidence type="ECO:0000256" key="3">
    <source>
        <dbReference type="SAM" id="MobiDB-lite"/>
    </source>
</evidence>
<protein>
    <submittedName>
        <fullName evidence="5">AAA family ATPase</fullName>
    </submittedName>
</protein>
<name>A0A8A1UZ23_STRR1</name>
<reference evidence="5" key="2">
    <citation type="submission" date="2020-01" db="EMBL/GenBank/DDBJ databases">
        <authorList>
            <person name="Algora L."/>
            <person name="Schniete J.K."/>
            <person name="MacFadyen A."/>
            <person name="Hoskisson P.A."/>
            <person name="Hunter I.S."/>
            <person name="Herron P.R."/>
        </authorList>
    </citation>
    <scope>NUCLEOTIDE SEQUENCE</scope>
    <source>
        <strain evidence="5">ATCC 10970</strain>
    </source>
</reference>
<gene>
    <name evidence="5" type="ORF">SRIM_034010</name>
</gene>
<dbReference type="Pfam" id="PF13191">
    <property type="entry name" value="AAA_16"/>
    <property type="match status" value="1"/>
</dbReference>
<dbReference type="CDD" id="cd06170">
    <property type="entry name" value="LuxR_C_like"/>
    <property type="match status" value="1"/>
</dbReference>
<dbReference type="Pfam" id="PF00196">
    <property type="entry name" value="GerE"/>
    <property type="match status" value="1"/>
</dbReference>
<dbReference type="AlphaFoldDB" id="A0A8A1UZ23"/>
<evidence type="ECO:0000313" key="5">
    <source>
        <dbReference type="EMBL" id="QST84521.1"/>
    </source>
</evidence>
<dbReference type="Gene3D" id="1.10.10.10">
    <property type="entry name" value="Winged helix-like DNA-binding domain superfamily/Winged helix DNA-binding domain"/>
    <property type="match status" value="1"/>
</dbReference>
<evidence type="ECO:0000259" key="4">
    <source>
        <dbReference type="PROSITE" id="PS50043"/>
    </source>
</evidence>
<keyword evidence="2" id="KW-0067">ATP-binding</keyword>
<evidence type="ECO:0000256" key="1">
    <source>
        <dbReference type="ARBA" id="ARBA00022741"/>
    </source>
</evidence>
<keyword evidence="1" id="KW-0547">Nucleotide-binding</keyword>
<dbReference type="Proteomes" id="UP000011074">
    <property type="component" value="Chromosome"/>
</dbReference>
<dbReference type="PANTHER" id="PTHR16305">
    <property type="entry name" value="TESTICULAR SOLUBLE ADENYLYL CYCLASE"/>
    <property type="match status" value="1"/>
</dbReference>
<dbReference type="PRINTS" id="PR00038">
    <property type="entry name" value="HTHLUXR"/>
</dbReference>
<reference evidence="5" key="3">
    <citation type="journal article" date="2021" name="bioRxiv">
        <title>Bilateral symmetry of linear streptomycete chromosomes.</title>
        <authorList>
            <person name="Algora-Gallardo L."/>
            <person name="Schniete J.K."/>
            <person name="Mark D.R."/>
            <person name="Hunter I.S."/>
            <person name="Herron P.R."/>
        </authorList>
    </citation>
    <scope>NUCLEOTIDE SEQUENCE</scope>
    <source>
        <strain evidence="5">ATCC 10970</strain>
    </source>
</reference>
<organism evidence="5 6">
    <name type="scientific">Streptomyces rimosus subsp. rimosus (strain ATCC 10970 / DSM 40260 / JCM 4667 / NRRL 2234)</name>
    <dbReference type="NCBI Taxonomy" id="1265868"/>
    <lineage>
        <taxon>Bacteria</taxon>
        <taxon>Bacillati</taxon>
        <taxon>Actinomycetota</taxon>
        <taxon>Actinomycetes</taxon>
        <taxon>Kitasatosporales</taxon>
        <taxon>Streptomycetaceae</taxon>
        <taxon>Streptomyces</taxon>
    </lineage>
</organism>
<dbReference type="EMBL" id="CP048261">
    <property type="protein sequence ID" value="QST84521.1"/>
    <property type="molecule type" value="Genomic_DNA"/>
</dbReference>
<dbReference type="InterPro" id="IPR027417">
    <property type="entry name" value="P-loop_NTPase"/>
</dbReference>